<keyword evidence="3" id="KW-0472">Membrane</keyword>
<keyword evidence="3" id="KW-1133">Transmembrane helix</keyword>
<reference evidence="4 5" key="1">
    <citation type="journal article" date="2021" name="DNA Res.">
        <title>Genome analysis of Candida subhashii reveals its hybrid nature and dual mitochondrial genome conformations.</title>
        <authorList>
            <person name="Mixao V."/>
            <person name="Hegedusova E."/>
            <person name="Saus E."/>
            <person name="Pryszcz L.P."/>
            <person name="Cillingova A."/>
            <person name="Nosek J."/>
            <person name="Gabaldon T."/>
        </authorList>
    </citation>
    <scope>NUCLEOTIDE SEQUENCE [LARGE SCALE GENOMIC DNA]</scope>
    <source>
        <strain evidence="4 5">CBS 10753</strain>
    </source>
</reference>
<feature type="region of interest" description="Disordered" evidence="2">
    <location>
        <begin position="301"/>
        <end position="320"/>
    </location>
</feature>
<name>A0A8J5UZV9_9ASCO</name>
<feature type="region of interest" description="Disordered" evidence="2">
    <location>
        <begin position="330"/>
        <end position="371"/>
    </location>
</feature>
<accession>A0A8J5UZV9</accession>
<evidence type="ECO:0000313" key="5">
    <source>
        <dbReference type="Proteomes" id="UP000694255"/>
    </source>
</evidence>
<dbReference type="OrthoDB" id="2402916at2759"/>
<evidence type="ECO:0000256" key="1">
    <source>
        <dbReference type="SAM" id="Coils"/>
    </source>
</evidence>
<dbReference type="CDD" id="cd12087">
    <property type="entry name" value="TM_EGFR-like"/>
    <property type="match status" value="1"/>
</dbReference>
<proteinExistence type="predicted"/>
<feature type="region of interest" description="Disordered" evidence="2">
    <location>
        <begin position="435"/>
        <end position="461"/>
    </location>
</feature>
<evidence type="ECO:0008006" key="6">
    <source>
        <dbReference type="Google" id="ProtNLM"/>
    </source>
</evidence>
<protein>
    <recommendedName>
        <fullName evidence="6">Membrane anchor Opy2 N-terminal domain-containing protein</fullName>
    </recommendedName>
</protein>
<sequence>MPHVNAFESIRSLLPRDDSTCIDTSTCPVGVCPTCKDGFECTLIAPTCSDCPYYTCISVSPTSRQIPVGAIVGGVLGGLALIAIVGLIAYYFLIYKKKSKLSLDSVEEDLTSDEISLSKLSGGEVVSPTAVSFNSGNEPGLHPPNTRKSGNKRASVYDSFTKPGAIKNKGRNVQAEQRRARQEQIISQANRQLRQQQGNKVYGDWNRNSVATSISTTNASNILPIAYIPGVTVRPTKNNTRSVYSYETDSVFSDLNTIENASIIGDVATANRMALETSQGGAQATMTAIKAQPKLVNVDRIDEDDEYEDDDDDDLLDDDDDEYQDMQERFASSDKLVTPTAESFTTANKEMIINPNESGHESEDDDSDVDSDIGEITRATSVKREKPVLRKVRPQSGAAEEQQVIVDMNQSGIPLEFLDSKDEDTRGSFIFDVEFDHEKPQMGDSKLRESTNGASSPFADP</sequence>
<dbReference type="GeneID" id="73469699"/>
<feature type="compositionally biased region" description="Acidic residues" evidence="2">
    <location>
        <begin position="362"/>
        <end position="371"/>
    </location>
</feature>
<keyword evidence="1" id="KW-0175">Coiled coil</keyword>
<comment type="caution">
    <text evidence="4">The sequence shown here is derived from an EMBL/GenBank/DDBJ whole genome shotgun (WGS) entry which is preliminary data.</text>
</comment>
<dbReference type="Proteomes" id="UP000694255">
    <property type="component" value="Unassembled WGS sequence"/>
</dbReference>
<feature type="compositionally biased region" description="Basic and acidic residues" evidence="2">
    <location>
        <begin position="435"/>
        <end position="449"/>
    </location>
</feature>
<dbReference type="RefSeq" id="XP_049263881.1">
    <property type="nucleotide sequence ID" value="XM_049406697.1"/>
</dbReference>
<evidence type="ECO:0000256" key="3">
    <source>
        <dbReference type="SAM" id="Phobius"/>
    </source>
</evidence>
<keyword evidence="5" id="KW-1185">Reference proteome</keyword>
<organism evidence="4 5">
    <name type="scientific">[Candida] subhashii</name>
    <dbReference type="NCBI Taxonomy" id="561895"/>
    <lineage>
        <taxon>Eukaryota</taxon>
        <taxon>Fungi</taxon>
        <taxon>Dikarya</taxon>
        <taxon>Ascomycota</taxon>
        <taxon>Saccharomycotina</taxon>
        <taxon>Pichiomycetes</taxon>
        <taxon>Debaryomycetaceae</taxon>
        <taxon>Spathaspora</taxon>
    </lineage>
</organism>
<evidence type="ECO:0000256" key="2">
    <source>
        <dbReference type="SAM" id="MobiDB-lite"/>
    </source>
</evidence>
<feature type="transmembrane region" description="Helical" evidence="3">
    <location>
        <begin position="68"/>
        <end position="93"/>
    </location>
</feature>
<feature type="coiled-coil region" evidence="1">
    <location>
        <begin position="172"/>
        <end position="199"/>
    </location>
</feature>
<evidence type="ECO:0000313" key="4">
    <source>
        <dbReference type="EMBL" id="KAG7663649.1"/>
    </source>
</evidence>
<dbReference type="AlphaFoldDB" id="A0A8J5UZV9"/>
<gene>
    <name evidence="4" type="ORF">J8A68_002898</name>
</gene>
<feature type="region of interest" description="Disordered" evidence="2">
    <location>
        <begin position="132"/>
        <end position="153"/>
    </location>
</feature>
<dbReference type="EMBL" id="JAGSYN010000125">
    <property type="protein sequence ID" value="KAG7663649.1"/>
    <property type="molecule type" value="Genomic_DNA"/>
</dbReference>
<keyword evidence="3" id="KW-0812">Transmembrane</keyword>